<dbReference type="GO" id="GO:0047661">
    <property type="term" value="F:amino-acid racemase activity"/>
    <property type="evidence" value="ECO:0007669"/>
    <property type="project" value="InterPro"/>
</dbReference>
<dbReference type="EMBL" id="JACOPL010000013">
    <property type="protein sequence ID" value="MBC5726274.1"/>
    <property type="molecule type" value="Genomic_DNA"/>
</dbReference>
<dbReference type="Gene3D" id="3.40.50.1860">
    <property type="match status" value="2"/>
</dbReference>
<name>A0A923LYI7_9FIRM</name>
<protein>
    <submittedName>
        <fullName evidence="1">Aspartate/glutamate racemase family protein</fullName>
    </submittedName>
</protein>
<dbReference type="Pfam" id="PF01177">
    <property type="entry name" value="Asp_Glu_race"/>
    <property type="match status" value="1"/>
</dbReference>
<keyword evidence="2" id="KW-1185">Reference proteome</keyword>
<organism evidence="1 2">
    <name type="scientific">Agathobaculum faecis</name>
    <dbReference type="NCBI Taxonomy" id="2763013"/>
    <lineage>
        <taxon>Bacteria</taxon>
        <taxon>Bacillati</taxon>
        <taxon>Bacillota</taxon>
        <taxon>Clostridia</taxon>
        <taxon>Eubacteriales</taxon>
        <taxon>Butyricicoccaceae</taxon>
        <taxon>Agathobaculum</taxon>
    </lineage>
</organism>
<dbReference type="Proteomes" id="UP000606499">
    <property type="component" value="Unassembled WGS sequence"/>
</dbReference>
<evidence type="ECO:0000313" key="2">
    <source>
        <dbReference type="Proteomes" id="UP000606499"/>
    </source>
</evidence>
<dbReference type="NCBIfam" id="NF005679">
    <property type="entry name" value="PRK07475.1"/>
    <property type="match status" value="1"/>
</dbReference>
<evidence type="ECO:0000313" key="1">
    <source>
        <dbReference type="EMBL" id="MBC5726274.1"/>
    </source>
</evidence>
<proteinExistence type="predicted"/>
<sequence length="261" mass="28997">MSKIIRNWGYMGPNTPNRRYDTTEGQLMNGFPIGILQLWAHLPFFPGNVSNAYTYDFPVKFIEVKGSGIDNILAGDMSLVDNIVAAAKQLEMDGCRAICANCGFFGHYQKLVADQLDVPCYLSSMVQVPWVLVGLKSDQKVGIMTANKNTLTKSLFEACSISEELQKRCVVYGAQDEEEFPNILTGKGGLDYDKVGDELSGIAHRMIEENPDIGAILLECTDMPPYAHRLQAELNLPVYDAITLIKYVKSTVTQTPYYGFL</sequence>
<accession>A0A923LYI7</accession>
<dbReference type="InterPro" id="IPR001920">
    <property type="entry name" value="Asp/Glu_race"/>
</dbReference>
<gene>
    <name evidence="1" type="ORF">H8S45_12505</name>
</gene>
<dbReference type="InterPro" id="IPR015942">
    <property type="entry name" value="Asp/Glu/hydantoin_racemase"/>
</dbReference>
<comment type="caution">
    <text evidence="1">The sequence shown here is derived from an EMBL/GenBank/DDBJ whole genome shotgun (WGS) entry which is preliminary data.</text>
</comment>
<reference evidence="1" key="1">
    <citation type="submission" date="2020-08" db="EMBL/GenBank/DDBJ databases">
        <title>Genome public.</title>
        <authorList>
            <person name="Liu C."/>
            <person name="Sun Q."/>
        </authorList>
    </citation>
    <scope>NUCLEOTIDE SEQUENCE</scope>
    <source>
        <strain evidence="1">NSJ-28</strain>
    </source>
</reference>
<dbReference type="RefSeq" id="WP_082397312.1">
    <property type="nucleotide sequence ID" value="NZ_JACOPL010000013.1"/>
</dbReference>
<dbReference type="AlphaFoldDB" id="A0A923LYI7"/>